<dbReference type="Proteomes" id="UP000886501">
    <property type="component" value="Unassembled WGS sequence"/>
</dbReference>
<sequence>MVTYPTGLSQVNEEYASTPTHGGTVATGYEYDMAIAEKTGGDQLQPPPTNAQPAPTQRRPGVSSQRPRPMSMPPQSYGQSNGSVPAERERQPAEESSRRQQGRDQSTPRVSRGSSKVLGDYTLGKTLGAGSMGKVKLAQHANNDEKLAIKILPRVIPNPNPSSETAVKAAAKDASKEIRTLREAALSMLLHHPYICGMREMIVHQHHYYMVFEYVNGGQMLDYIISHGRLRERVARKFARQIGSALEYCHKNNVVHRDLKIENILISQTGNIKIIDFGLSNLYDPLGHLGTFCGSLYFAAPELLNAKVYTGPEVDVWSFGVVLYVLVCGKVPFDDQSMPALHAKIKRGLVEYPVWLSAECKHLLSRMLVTNPPARATLAEVMNHPWMTRGFSGSPDPHLVHREPLRSDELDRNVIRGMKGFEFGTEEEIEKKLLEVLESDAYHRAVQYWERKRGINSGRNGVVNGKHWDSPSNTSLGYESAKTDLTASPSKKSKRFSGFDFYRRKLFSPASSPPTSPMSHSPPNSQSHLSLGDTREPVDPTYGFHPLISIYFLAREKMERERVYGPGHFASSQLSLTTNATVNNNTGVRTDDDSTNPTGSTKQLANPPVKATTEPSSTTKADYTMPLPRLPAPESSHYSGMSYEPTAPTPSPTTQAFHPQPRSRDSAGLSIKQPDGMGDLGVQPPASPNKVPIRAPQPSTHKRSHSLSQRQNVARTWAGMFGPPNPVREEKLTIGPGDQPFIREPPRSAGPEITRFSEKMDLPPVADEFGEKVESTEKTIDDKALTPSVSGSPPVSAGGTLARKFGSLLGKGDETRRSATYSKRTSILGGLTPRPSMDADGTREKTSMSEDRKAGVEKNEGPGSTSSPILTQSQSQQLPSAHRRAHTVLDPHGRTGRHERRSSTGGSLLSSGTLGRHRRPSTGFSAVTRPFGIEKSFGKTEEVDENNANDGATGYGAAKARSGKVAPDEEVHDDKEIKPIFLKGLFSVATTSTKSPSTLKNDIRQVLDRMQIRYRETRTGFDCIHMPSIDLSSFPVEQQTRHRKQGSSGSDEKASMISRRVTKRPSKLSFRVRGKDREKEKEKEGETTVEREKDLPSRPSGATTLTATPSSESSSFFNVISHNNPAADTNTRSETDSTTATVQAPEDVPTPVPSSPPSVAKTLPAIPRDYAGSPTPQHAMYHTGEIDEDVFESIGANKLAVRFEINIVKVPLLPLHGLQFRRTSGDGWQYHMLARRVLTELKL</sequence>
<keyword evidence="2" id="KW-1185">Reference proteome</keyword>
<accession>A0ACB6ZVT3</accession>
<reference evidence="1" key="2">
    <citation type="journal article" date="2020" name="Nat. Commun.">
        <title>Large-scale genome sequencing of mycorrhizal fungi provides insights into the early evolution of symbiotic traits.</title>
        <authorList>
            <person name="Miyauchi S."/>
            <person name="Kiss E."/>
            <person name="Kuo A."/>
            <person name="Drula E."/>
            <person name="Kohler A."/>
            <person name="Sanchez-Garcia M."/>
            <person name="Morin E."/>
            <person name="Andreopoulos B."/>
            <person name="Barry K.W."/>
            <person name="Bonito G."/>
            <person name="Buee M."/>
            <person name="Carver A."/>
            <person name="Chen C."/>
            <person name="Cichocki N."/>
            <person name="Clum A."/>
            <person name="Culley D."/>
            <person name="Crous P.W."/>
            <person name="Fauchery L."/>
            <person name="Girlanda M."/>
            <person name="Hayes R.D."/>
            <person name="Keri Z."/>
            <person name="LaButti K."/>
            <person name="Lipzen A."/>
            <person name="Lombard V."/>
            <person name="Magnuson J."/>
            <person name="Maillard F."/>
            <person name="Murat C."/>
            <person name="Nolan M."/>
            <person name="Ohm R.A."/>
            <person name="Pangilinan J."/>
            <person name="Pereira M.F."/>
            <person name="Perotto S."/>
            <person name="Peter M."/>
            <person name="Pfister S."/>
            <person name="Riley R."/>
            <person name="Sitrit Y."/>
            <person name="Stielow J.B."/>
            <person name="Szollosi G."/>
            <person name="Zifcakova L."/>
            <person name="Stursova M."/>
            <person name="Spatafora J.W."/>
            <person name="Tedersoo L."/>
            <person name="Vaario L.M."/>
            <person name="Yamada A."/>
            <person name="Yan M."/>
            <person name="Wang P."/>
            <person name="Xu J."/>
            <person name="Bruns T."/>
            <person name="Baldrian P."/>
            <person name="Vilgalys R."/>
            <person name="Dunand C."/>
            <person name="Henrissat B."/>
            <person name="Grigoriev I.V."/>
            <person name="Hibbett D."/>
            <person name="Nagy L.G."/>
            <person name="Martin F.M."/>
        </authorList>
    </citation>
    <scope>NUCLEOTIDE SEQUENCE</scope>
    <source>
        <strain evidence="1">P2</strain>
    </source>
</reference>
<evidence type="ECO:0000313" key="2">
    <source>
        <dbReference type="Proteomes" id="UP000886501"/>
    </source>
</evidence>
<dbReference type="EMBL" id="MU117963">
    <property type="protein sequence ID" value="KAF9653766.1"/>
    <property type="molecule type" value="Genomic_DNA"/>
</dbReference>
<gene>
    <name evidence="1" type="ORF">BDM02DRAFT_3107762</name>
</gene>
<organism evidence="1 2">
    <name type="scientific">Thelephora ganbajun</name>
    <name type="common">Ganba fungus</name>
    <dbReference type="NCBI Taxonomy" id="370292"/>
    <lineage>
        <taxon>Eukaryota</taxon>
        <taxon>Fungi</taxon>
        <taxon>Dikarya</taxon>
        <taxon>Basidiomycota</taxon>
        <taxon>Agaricomycotina</taxon>
        <taxon>Agaricomycetes</taxon>
        <taxon>Thelephorales</taxon>
        <taxon>Thelephoraceae</taxon>
        <taxon>Thelephora</taxon>
    </lineage>
</organism>
<proteinExistence type="predicted"/>
<reference evidence="1" key="1">
    <citation type="submission" date="2019-10" db="EMBL/GenBank/DDBJ databases">
        <authorList>
            <consortium name="DOE Joint Genome Institute"/>
            <person name="Kuo A."/>
            <person name="Miyauchi S."/>
            <person name="Kiss E."/>
            <person name="Drula E."/>
            <person name="Kohler A."/>
            <person name="Sanchez-Garcia M."/>
            <person name="Andreopoulos B."/>
            <person name="Barry K.W."/>
            <person name="Bonito G."/>
            <person name="Buee M."/>
            <person name="Carver A."/>
            <person name="Chen C."/>
            <person name="Cichocki N."/>
            <person name="Clum A."/>
            <person name="Culley D."/>
            <person name="Crous P.W."/>
            <person name="Fauchery L."/>
            <person name="Girlanda M."/>
            <person name="Hayes R."/>
            <person name="Keri Z."/>
            <person name="Labutti K."/>
            <person name="Lipzen A."/>
            <person name="Lombard V."/>
            <person name="Magnuson J."/>
            <person name="Maillard F."/>
            <person name="Morin E."/>
            <person name="Murat C."/>
            <person name="Nolan M."/>
            <person name="Ohm R."/>
            <person name="Pangilinan J."/>
            <person name="Pereira M."/>
            <person name="Perotto S."/>
            <person name="Peter M."/>
            <person name="Riley R."/>
            <person name="Sitrit Y."/>
            <person name="Stielow B."/>
            <person name="Szollosi G."/>
            <person name="Zifcakova L."/>
            <person name="Stursova M."/>
            <person name="Spatafora J.W."/>
            <person name="Tedersoo L."/>
            <person name="Vaario L.-M."/>
            <person name="Yamada A."/>
            <person name="Yan M."/>
            <person name="Wang P."/>
            <person name="Xu J."/>
            <person name="Bruns T."/>
            <person name="Baldrian P."/>
            <person name="Vilgalys R."/>
            <person name="Henrissat B."/>
            <person name="Grigoriev I.V."/>
            <person name="Hibbett D."/>
            <person name="Nagy L.G."/>
            <person name="Martin F.M."/>
        </authorList>
    </citation>
    <scope>NUCLEOTIDE SEQUENCE</scope>
    <source>
        <strain evidence="1">P2</strain>
    </source>
</reference>
<name>A0ACB6ZVT3_THEGA</name>
<evidence type="ECO:0000313" key="1">
    <source>
        <dbReference type="EMBL" id="KAF9653766.1"/>
    </source>
</evidence>
<comment type="caution">
    <text evidence="1">The sequence shown here is derived from an EMBL/GenBank/DDBJ whole genome shotgun (WGS) entry which is preliminary data.</text>
</comment>
<protein>
    <submittedName>
        <fullName evidence="1">Pkinase-domain-containing protein</fullName>
    </submittedName>
</protein>